<dbReference type="Proteomes" id="UP000019116">
    <property type="component" value="Chromosome 5A"/>
</dbReference>
<proteinExistence type="predicted"/>
<dbReference type="Gramene" id="TraesLDM5A03G02713570.1">
    <property type="protein sequence ID" value="TraesLDM5A03G02713570.1"/>
    <property type="gene ID" value="TraesLDM5A03G02713570"/>
</dbReference>
<reference evidence="3" key="2">
    <citation type="submission" date="2018-10" db="UniProtKB">
        <authorList>
            <consortium name="EnsemblPlants"/>
        </authorList>
    </citation>
    <scope>IDENTIFICATION</scope>
</reference>
<reference evidence="3" key="1">
    <citation type="submission" date="2018-08" db="EMBL/GenBank/DDBJ databases">
        <authorList>
            <person name="Rossello M."/>
        </authorList>
    </citation>
    <scope>NUCLEOTIDE SEQUENCE [LARGE SCALE GENOMIC DNA]</scope>
    <source>
        <strain evidence="3">cv. Chinese Spring</strain>
    </source>
</reference>
<dbReference type="GO" id="GO:0008270">
    <property type="term" value="F:zinc ion binding"/>
    <property type="evidence" value="ECO:0007669"/>
    <property type="project" value="UniProtKB-KW"/>
</dbReference>
<dbReference type="Gramene" id="TraesRN5A0100823200.1">
    <property type="protein sequence ID" value="TraesRN5A0100823200.1"/>
    <property type="gene ID" value="TraesRN5A0100823200"/>
</dbReference>
<dbReference type="PANTHER" id="PTHR31717">
    <property type="entry name" value="ZINC FINGER PROTEIN CONSTANS-LIKE 10"/>
    <property type="match status" value="1"/>
</dbReference>
<dbReference type="AlphaFoldDB" id="A0A3B6KNH0"/>
<dbReference type="OMA" id="DCVIHCV"/>
<evidence type="ECO:0000259" key="2">
    <source>
        <dbReference type="PROSITE" id="PS50119"/>
    </source>
</evidence>
<dbReference type="SMR" id="A0A3B6KNH0"/>
<evidence type="ECO:0000313" key="3">
    <source>
        <dbReference type="EnsemblPlants" id="TraesCS5A02G336100.1"/>
    </source>
</evidence>
<dbReference type="SMART" id="SM00336">
    <property type="entry name" value="BBOX"/>
    <property type="match status" value="1"/>
</dbReference>
<dbReference type="Gramene" id="TraesCS5A02G336100.1">
    <property type="protein sequence ID" value="TraesCS5A02G336100.1"/>
    <property type="gene ID" value="TraesCS5A02G336100"/>
</dbReference>
<keyword evidence="1" id="KW-0862">Zinc</keyword>
<keyword evidence="1" id="KW-0479">Metal-binding</keyword>
<feature type="domain" description="B box-type" evidence="2">
    <location>
        <begin position="15"/>
        <end position="57"/>
    </location>
</feature>
<dbReference type="PROSITE" id="PS50119">
    <property type="entry name" value="ZF_BBOX"/>
    <property type="match status" value="1"/>
</dbReference>
<dbReference type="Gramene" id="TraesWEE_scaffold_131971_01G000200.1">
    <property type="protein sequence ID" value="TraesWEE_scaffold_131971_01G000200.1"/>
    <property type="gene ID" value="TraesWEE_scaffold_131971_01G000200"/>
</dbReference>
<protein>
    <recommendedName>
        <fullName evidence="2">B box-type domain-containing protein</fullName>
    </recommendedName>
</protein>
<keyword evidence="1" id="KW-0863">Zinc-finger</keyword>
<name>A0A3B6KNH0_WHEAT</name>
<dbReference type="InterPro" id="IPR000315">
    <property type="entry name" value="Znf_B-box"/>
</dbReference>
<keyword evidence="4" id="KW-1185">Reference proteome</keyword>
<dbReference type="OrthoDB" id="153872at2759"/>
<accession>A0A3B6KNH0</accession>
<organism evidence="3">
    <name type="scientific">Triticum aestivum</name>
    <name type="common">Wheat</name>
    <dbReference type="NCBI Taxonomy" id="4565"/>
    <lineage>
        <taxon>Eukaryota</taxon>
        <taxon>Viridiplantae</taxon>
        <taxon>Streptophyta</taxon>
        <taxon>Embryophyta</taxon>
        <taxon>Tracheophyta</taxon>
        <taxon>Spermatophyta</taxon>
        <taxon>Magnoliopsida</taxon>
        <taxon>Liliopsida</taxon>
        <taxon>Poales</taxon>
        <taxon>Poaceae</taxon>
        <taxon>BOP clade</taxon>
        <taxon>Pooideae</taxon>
        <taxon>Triticodae</taxon>
        <taxon>Triticeae</taxon>
        <taxon>Triticinae</taxon>
        <taxon>Triticum</taxon>
    </lineage>
</organism>
<sequence>MADHQQLLPTLTCRCSNCVTERAVIFCIADGARLCLECDGAVHGASELAGLHSRAPLCDGCCAAPAALRYQFGAHWATLCTGCADGRGGASLVEVYTGCPAPAEVLRTLSVDAPSSSSQEDFDAWLADNLPQILQDVQFDCVIHCV</sequence>
<dbReference type="PANTHER" id="PTHR31717:SF130">
    <property type="entry name" value="OS06G0103000 PROTEIN"/>
    <property type="match status" value="1"/>
</dbReference>
<dbReference type="EnsemblPlants" id="TraesCS5A02G336100.1">
    <property type="protein sequence ID" value="TraesCS5A02G336100.1"/>
    <property type="gene ID" value="TraesCS5A02G336100"/>
</dbReference>
<dbReference type="Gramene" id="TraesCLE_scaffold_187102_01G000200.1">
    <property type="protein sequence ID" value="TraesCLE_scaffold_187102_01G000200.1"/>
    <property type="gene ID" value="TraesCLE_scaffold_187102_01G000200"/>
</dbReference>
<dbReference type="Gramene" id="TraesCS5A03G0809400.1">
    <property type="protein sequence ID" value="TraesCS5A03G0809400.1.CDS"/>
    <property type="gene ID" value="TraesCS5A03G0809400"/>
</dbReference>
<evidence type="ECO:0000256" key="1">
    <source>
        <dbReference type="PROSITE-ProRule" id="PRU00024"/>
    </source>
</evidence>
<evidence type="ECO:0000313" key="4">
    <source>
        <dbReference type="Proteomes" id="UP000019116"/>
    </source>
</evidence>